<evidence type="ECO:0008006" key="2">
    <source>
        <dbReference type="Google" id="ProtNLM"/>
    </source>
</evidence>
<name>A0A381Y1L1_9ZZZZ</name>
<proteinExistence type="predicted"/>
<reference evidence="1" key="1">
    <citation type="submission" date="2018-05" db="EMBL/GenBank/DDBJ databases">
        <authorList>
            <person name="Lanie J.A."/>
            <person name="Ng W.-L."/>
            <person name="Kazmierczak K.M."/>
            <person name="Andrzejewski T.M."/>
            <person name="Davidsen T.M."/>
            <person name="Wayne K.J."/>
            <person name="Tettelin H."/>
            <person name="Glass J.I."/>
            <person name="Rusch D."/>
            <person name="Podicherti R."/>
            <person name="Tsui H.-C.T."/>
            <person name="Winkler M.E."/>
        </authorList>
    </citation>
    <scope>NUCLEOTIDE SEQUENCE</scope>
</reference>
<dbReference type="EMBL" id="UINC01017190">
    <property type="protein sequence ID" value="SVA70939.1"/>
    <property type="molecule type" value="Genomic_DNA"/>
</dbReference>
<protein>
    <recommendedName>
        <fullName evidence="2">Nucleotide exchange factor GrpE</fullName>
    </recommendedName>
</protein>
<accession>A0A381Y1L1</accession>
<gene>
    <name evidence="1" type="ORF">METZ01_LOCUS123793</name>
</gene>
<evidence type="ECO:0000313" key="1">
    <source>
        <dbReference type="EMBL" id="SVA70939.1"/>
    </source>
</evidence>
<organism evidence="1">
    <name type="scientific">marine metagenome</name>
    <dbReference type="NCBI Taxonomy" id="408172"/>
    <lineage>
        <taxon>unclassified sequences</taxon>
        <taxon>metagenomes</taxon>
        <taxon>ecological metagenomes</taxon>
    </lineage>
</organism>
<sequence>MKEKKHPVELTREEISAMSLEELKSFRDKSLKVLEDSLDMLADKKKKEDYYLKEAMDIISKTCLGLHRRIEVLERFVQELLSDKAFEELKEGFDKEKLN</sequence>
<dbReference type="AlphaFoldDB" id="A0A381Y1L1"/>